<keyword evidence="2" id="KW-1185">Reference proteome</keyword>
<dbReference type="RefSeq" id="WP_092651390.1">
    <property type="nucleotide sequence ID" value="NZ_FOHA01000006.1"/>
</dbReference>
<accession>A0A1H9S008</accession>
<dbReference type="AlphaFoldDB" id="A0A1H9S008"/>
<evidence type="ECO:0000313" key="1">
    <source>
        <dbReference type="EMBL" id="SER78370.1"/>
    </source>
</evidence>
<organism evidence="1 2">
    <name type="scientific">Isobaculum melis</name>
    <dbReference type="NCBI Taxonomy" id="142588"/>
    <lineage>
        <taxon>Bacteria</taxon>
        <taxon>Bacillati</taxon>
        <taxon>Bacillota</taxon>
        <taxon>Bacilli</taxon>
        <taxon>Lactobacillales</taxon>
        <taxon>Carnobacteriaceae</taxon>
        <taxon>Isobaculum</taxon>
    </lineage>
</organism>
<dbReference type="OrthoDB" id="2360336at2"/>
<reference evidence="1 2" key="1">
    <citation type="submission" date="2016-10" db="EMBL/GenBank/DDBJ databases">
        <authorList>
            <person name="de Groot N.N."/>
        </authorList>
    </citation>
    <scope>NUCLEOTIDE SEQUENCE [LARGE SCALE GENOMIC DNA]</scope>
    <source>
        <strain evidence="1 2">DSM 13760</strain>
    </source>
</reference>
<gene>
    <name evidence="1" type="ORF">SAMN04488559_1066</name>
</gene>
<sequence length="234" mass="27458">MIANEYMQQNFKTDVEITSYIPLENTAVVLFKTKQEPVIHSSFYVMINHQSHSLFHQFNAHEGEIEQSIVSGLYHYAYEDEFNRFNEKIEELKDKYSVVSLTEEAHEKTYISMYREKNYYIGISSLDLPSILEFYKNKQTNISKEEILPLIKEYENNPAVYRGIVIRLYMKENESEADGKILNDMINDMKKLNIQLKGNYYINLMSNNLIKDSGHGVKNIDLPIIFDDSLSHSR</sequence>
<name>A0A1H9S008_9LACT</name>
<dbReference type="Proteomes" id="UP000198948">
    <property type="component" value="Unassembled WGS sequence"/>
</dbReference>
<protein>
    <submittedName>
        <fullName evidence="1">Uncharacterized protein</fullName>
    </submittedName>
</protein>
<dbReference type="EMBL" id="FOHA01000006">
    <property type="protein sequence ID" value="SER78370.1"/>
    <property type="molecule type" value="Genomic_DNA"/>
</dbReference>
<evidence type="ECO:0000313" key="2">
    <source>
        <dbReference type="Proteomes" id="UP000198948"/>
    </source>
</evidence>
<proteinExistence type="predicted"/>
<dbReference type="STRING" id="142588.SAMN04488559_1066"/>